<dbReference type="RefSeq" id="WP_190839041.1">
    <property type="nucleotide sequence ID" value="NZ_CAWPPI010000134.1"/>
</dbReference>
<dbReference type="EMBL" id="JACXAE010000134">
    <property type="protein sequence ID" value="MBD2778867.1"/>
    <property type="molecule type" value="Genomic_DNA"/>
</dbReference>
<keyword evidence="3" id="KW-1185">Reference proteome</keyword>
<protein>
    <recommendedName>
        <fullName evidence="4">Lipoprotein</fullName>
    </recommendedName>
</protein>
<sequence>MKKQILSTGMWLGISVSVLVASRCYANVVHNTAVHKQIATKTEKPITKIPQISDIPRQNTSVKDLLAQDIETNQVVIVTGVRLATNNTGVEFILETNVSERLRATASTQGNTWSAIIENAQLRYKGGNTFVAKNLYRELLR</sequence>
<evidence type="ECO:0000313" key="2">
    <source>
        <dbReference type="EMBL" id="MBD2778867.1"/>
    </source>
</evidence>
<keyword evidence="1" id="KW-0732">Signal</keyword>
<name>A0A8J6XZN8_9CYAN</name>
<organism evidence="2 3">
    <name type="scientific">Iningainema tapete BLCC-T55</name>
    <dbReference type="NCBI Taxonomy" id="2748662"/>
    <lineage>
        <taxon>Bacteria</taxon>
        <taxon>Bacillati</taxon>
        <taxon>Cyanobacteriota</taxon>
        <taxon>Cyanophyceae</taxon>
        <taxon>Nostocales</taxon>
        <taxon>Scytonemataceae</taxon>
        <taxon>Iningainema tapete</taxon>
    </lineage>
</organism>
<feature type="chain" id="PRO_5035271623" description="Lipoprotein" evidence="1">
    <location>
        <begin position="27"/>
        <end position="141"/>
    </location>
</feature>
<evidence type="ECO:0000313" key="3">
    <source>
        <dbReference type="Proteomes" id="UP000629098"/>
    </source>
</evidence>
<evidence type="ECO:0000256" key="1">
    <source>
        <dbReference type="SAM" id="SignalP"/>
    </source>
</evidence>
<gene>
    <name evidence="2" type="ORF">ICL16_44200</name>
</gene>
<evidence type="ECO:0008006" key="4">
    <source>
        <dbReference type="Google" id="ProtNLM"/>
    </source>
</evidence>
<dbReference type="Proteomes" id="UP000629098">
    <property type="component" value="Unassembled WGS sequence"/>
</dbReference>
<feature type="signal peptide" evidence="1">
    <location>
        <begin position="1"/>
        <end position="26"/>
    </location>
</feature>
<proteinExistence type="predicted"/>
<accession>A0A8J6XZN8</accession>
<reference evidence="2" key="1">
    <citation type="submission" date="2020-09" db="EMBL/GenBank/DDBJ databases">
        <title>Iningainema tapete sp. nov. (Scytonemataceae, Cyanobacteria) from greenhouses in central Florida (USA) produces two types of nodularin with biosynthetic potential for microcystin-LR and anabaenopeptins.</title>
        <authorList>
            <person name="Berthold D.E."/>
            <person name="Lefler F.W."/>
            <person name="Huang I.-S."/>
            <person name="Abdulla H."/>
            <person name="Zimba P.V."/>
            <person name="Laughinghouse H.D. IV."/>
        </authorList>
    </citation>
    <scope>NUCLEOTIDE SEQUENCE</scope>
    <source>
        <strain evidence="2">BLCCT55</strain>
    </source>
</reference>
<comment type="caution">
    <text evidence="2">The sequence shown here is derived from an EMBL/GenBank/DDBJ whole genome shotgun (WGS) entry which is preliminary data.</text>
</comment>
<dbReference type="AlphaFoldDB" id="A0A8J6XZN8"/>